<keyword evidence="1" id="KW-0813">Transport</keyword>
<dbReference type="InterPro" id="IPR033872">
    <property type="entry name" value="nsLTP2"/>
</dbReference>
<reference evidence="5 6" key="1">
    <citation type="submission" date="2018-04" db="EMBL/GenBank/DDBJ databases">
        <authorList>
            <person name="Vogel A."/>
        </authorList>
    </citation>
    <scope>NUCLEOTIDE SEQUENCE [LARGE SCALE GENOMIC DNA]</scope>
</reference>
<accession>A0A484LP66</accession>
<dbReference type="InterPro" id="IPR016140">
    <property type="entry name" value="Bifunc_inhib/LTP/seed_store"/>
</dbReference>
<evidence type="ECO:0000313" key="6">
    <source>
        <dbReference type="Proteomes" id="UP000595140"/>
    </source>
</evidence>
<dbReference type="Gene3D" id="1.10.110.10">
    <property type="entry name" value="Plant lipid-transfer and hydrophobic proteins"/>
    <property type="match status" value="1"/>
</dbReference>
<keyword evidence="3" id="KW-0732">Signal</keyword>
<feature type="chain" id="PRO_5019753529" description="Bifunctional inhibitor/plant lipid transfer protein/seed storage helical domain-containing protein" evidence="3">
    <location>
        <begin position="28"/>
        <end position="114"/>
    </location>
</feature>
<dbReference type="PANTHER" id="PTHR33214:SF69">
    <property type="entry name" value="BIFUNCTIONAL INHIBITOR_LIPID-TRANSFER PROTEIN_SEED STORAGE 2S ALBUMIN SUPERFAMILY PROTEIN"/>
    <property type="match status" value="1"/>
</dbReference>
<dbReference type="GO" id="GO:0008289">
    <property type="term" value="F:lipid binding"/>
    <property type="evidence" value="ECO:0007669"/>
    <property type="project" value="UniProtKB-KW"/>
</dbReference>
<dbReference type="PANTHER" id="PTHR33214">
    <property type="entry name" value="BIFUNCTIONAL INHIBITOR/LIPID-TRANSFER PROTEIN/SEED STORAGE 2S ALBUMIN SUPERFAMILY PROTEIN"/>
    <property type="match status" value="1"/>
</dbReference>
<dbReference type="InterPro" id="IPR036312">
    <property type="entry name" value="Bifun_inhib/LTP/seed_sf"/>
</dbReference>
<gene>
    <name evidence="5" type="ORF">CCAM_LOCUS19957</name>
</gene>
<dbReference type="GO" id="GO:0006869">
    <property type="term" value="P:lipid transport"/>
    <property type="evidence" value="ECO:0007669"/>
    <property type="project" value="InterPro"/>
</dbReference>
<evidence type="ECO:0000256" key="3">
    <source>
        <dbReference type="SAM" id="SignalP"/>
    </source>
</evidence>
<sequence>MKNSYTSPIVLCAMFVVAMLMATTGVAEPAAATATVAVAAATNSNTCNPSKLSPCAAAMTSPKLGPTRMCCRELKQQKNCLCQYKHNPNLKKYFTSPNAHKVATACKISPPRCS</sequence>
<evidence type="ECO:0000259" key="4">
    <source>
        <dbReference type="Pfam" id="PF00234"/>
    </source>
</evidence>
<dbReference type="Pfam" id="PF00234">
    <property type="entry name" value="Tryp_alpha_amyl"/>
    <property type="match status" value="1"/>
</dbReference>
<dbReference type="Proteomes" id="UP000595140">
    <property type="component" value="Unassembled WGS sequence"/>
</dbReference>
<evidence type="ECO:0000256" key="2">
    <source>
        <dbReference type="ARBA" id="ARBA00023121"/>
    </source>
</evidence>
<name>A0A484LP66_9ASTE</name>
<dbReference type="SUPFAM" id="SSF47699">
    <property type="entry name" value="Bifunctional inhibitor/lipid-transfer protein/seed storage 2S albumin"/>
    <property type="match status" value="1"/>
</dbReference>
<feature type="signal peptide" evidence="3">
    <location>
        <begin position="1"/>
        <end position="27"/>
    </location>
</feature>
<keyword evidence="6" id="KW-1185">Reference proteome</keyword>
<proteinExistence type="predicted"/>
<evidence type="ECO:0000256" key="1">
    <source>
        <dbReference type="ARBA" id="ARBA00022448"/>
    </source>
</evidence>
<dbReference type="EMBL" id="OOIL02001788">
    <property type="protein sequence ID" value="VFQ78181.1"/>
    <property type="molecule type" value="Genomic_DNA"/>
</dbReference>
<dbReference type="CDD" id="cd01959">
    <property type="entry name" value="nsLTP2"/>
    <property type="match status" value="1"/>
</dbReference>
<feature type="domain" description="Bifunctional inhibitor/plant lipid transfer protein/seed storage helical" evidence="4">
    <location>
        <begin position="49"/>
        <end position="113"/>
    </location>
</feature>
<dbReference type="OrthoDB" id="665742at2759"/>
<protein>
    <recommendedName>
        <fullName evidence="4">Bifunctional inhibitor/plant lipid transfer protein/seed storage helical domain-containing protein</fullName>
    </recommendedName>
</protein>
<evidence type="ECO:0000313" key="5">
    <source>
        <dbReference type="EMBL" id="VFQ78181.1"/>
    </source>
</evidence>
<dbReference type="AlphaFoldDB" id="A0A484LP66"/>
<keyword evidence="2" id="KW-0446">Lipid-binding</keyword>
<organism evidence="5 6">
    <name type="scientific">Cuscuta campestris</name>
    <dbReference type="NCBI Taxonomy" id="132261"/>
    <lineage>
        <taxon>Eukaryota</taxon>
        <taxon>Viridiplantae</taxon>
        <taxon>Streptophyta</taxon>
        <taxon>Embryophyta</taxon>
        <taxon>Tracheophyta</taxon>
        <taxon>Spermatophyta</taxon>
        <taxon>Magnoliopsida</taxon>
        <taxon>eudicotyledons</taxon>
        <taxon>Gunneridae</taxon>
        <taxon>Pentapetalae</taxon>
        <taxon>asterids</taxon>
        <taxon>lamiids</taxon>
        <taxon>Solanales</taxon>
        <taxon>Convolvulaceae</taxon>
        <taxon>Cuscuteae</taxon>
        <taxon>Cuscuta</taxon>
        <taxon>Cuscuta subgen. Grammica</taxon>
        <taxon>Cuscuta sect. Cleistogrammica</taxon>
    </lineage>
</organism>